<dbReference type="EMBL" id="SLUK01000004">
    <property type="protein sequence ID" value="TCL43698.1"/>
    <property type="molecule type" value="Genomic_DNA"/>
</dbReference>
<accession>A0A9X8UJP5</accession>
<sequence length="134" mass="14588">MKKYLQAAGIWALIIPLAILNGGLREVVLAGLGRLALPLSGLILSGAILLVARLLIPRIAGCKRRDYLVFGILWCALTNLFELGMLLMAGGGLSDYLESFNFLDGNLWALVVLTTLLAPLAAQRWKEKDRKEAV</sequence>
<dbReference type="RefSeq" id="WP_079698345.1">
    <property type="nucleotide sequence ID" value="NZ_SLUK01000004.1"/>
</dbReference>
<name>A0A9X8UJP5_9FIRM</name>
<reference evidence="2 3" key="1">
    <citation type="submission" date="2019-03" db="EMBL/GenBank/DDBJ databases">
        <title>Genomic Encyclopedia of Type Strains, Phase IV (KMG-IV): sequencing the most valuable type-strain genomes for metagenomic binning, comparative biology and taxonomic classification.</title>
        <authorList>
            <person name="Goeker M."/>
        </authorList>
    </citation>
    <scope>NUCLEOTIDE SEQUENCE [LARGE SCALE GENOMIC DNA]</scope>
    <source>
        <strain evidence="2 3">DSM 100433</strain>
    </source>
</reference>
<dbReference type="AlphaFoldDB" id="A0A9X8UJP5"/>
<organism evidence="2 3">
    <name type="scientific">Harryflintia acetispora</name>
    <dbReference type="NCBI Taxonomy" id="1849041"/>
    <lineage>
        <taxon>Bacteria</taxon>
        <taxon>Bacillati</taxon>
        <taxon>Bacillota</taxon>
        <taxon>Clostridia</taxon>
        <taxon>Eubacteriales</taxon>
        <taxon>Oscillospiraceae</taxon>
        <taxon>Harryflintia</taxon>
    </lineage>
</organism>
<feature type="transmembrane region" description="Helical" evidence="1">
    <location>
        <begin position="68"/>
        <end position="93"/>
    </location>
</feature>
<evidence type="ECO:0000313" key="3">
    <source>
        <dbReference type="Proteomes" id="UP000294682"/>
    </source>
</evidence>
<evidence type="ECO:0000313" key="2">
    <source>
        <dbReference type="EMBL" id="TCL43698.1"/>
    </source>
</evidence>
<keyword evidence="1" id="KW-0472">Membrane</keyword>
<feature type="transmembrane region" description="Helical" evidence="1">
    <location>
        <begin position="35"/>
        <end position="56"/>
    </location>
</feature>
<gene>
    <name evidence="2" type="ORF">EDD78_10432</name>
</gene>
<comment type="caution">
    <text evidence="2">The sequence shown here is derived from an EMBL/GenBank/DDBJ whole genome shotgun (WGS) entry which is preliminary data.</text>
</comment>
<keyword evidence="1" id="KW-0812">Transmembrane</keyword>
<dbReference type="Proteomes" id="UP000294682">
    <property type="component" value="Unassembled WGS sequence"/>
</dbReference>
<evidence type="ECO:0000256" key="1">
    <source>
        <dbReference type="SAM" id="Phobius"/>
    </source>
</evidence>
<protein>
    <submittedName>
        <fullName evidence="2">Uncharacterized protein</fullName>
    </submittedName>
</protein>
<proteinExistence type="predicted"/>
<keyword evidence="1" id="KW-1133">Transmembrane helix</keyword>
<keyword evidence="3" id="KW-1185">Reference proteome</keyword>
<feature type="transmembrane region" description="Helical" evidence="1">
    <location>
        <begin position="105"/>
        <end position="122"/>
    </location>
</feature>
<dbReference type="OrthoDB" id="5194395at2"/>